<dbReference type="InterPro" id="IPR011055">
    <property type="entry name" value="Dup_hybrid_motif"/>
</dbReference>
<reference evidence="12" key="1">
    <citation type="journal article" date="2019" name="Int. J. Syst. Evol. Microbiol.">
        <title>The Global Catalogue of Microorganisms (GCM) 10K type strain sequencing project: providing services to taxonomists for standard genome sequencing and annotation.</title>
        <authorList>
            <consortium name="The Broad Institute Genomics Platform"/>
            <consortium name="The Broad Institute Genome Sequencing Center for Infectious Disease"/>
            <person name="Wu L."/>
            <person name="Ma J."/>
        </authorList>
    </citation>
    <scope>NUCLEOTIDE SEQUENCE [LARGE SCALE GENOMIC DNA]</scope>
    <source>
        <strain evidence="12">KCTC 12847</strain>
    </source>
</reference>
<evidence type="ECO:0000256" key="8">
    <source>
        <dbReference type="SAM" id="MobiDB-lite"/>
    </source>
</evidence>
<evidence type="ECO:0000256" key="6">
    <source>
        <dbReference type="ARBA" id="ARBA00022833"/>
    </source>
</evidence>
<comment type="subcellular location">
    <subcellularLocation>
        <location evidence="2">Cell envelope</location>
    </subcellularLocation>
</comment>
<name>A0ABV7LZH2_9GAMM</name>
<keyword evidence="5" id="KW-0378">Hydrolase</keyword>
<evidence type="ECO:0000256" key="7">
    <source>
        <dbReference type="ARBA" id="ARBA00023049"/>
    </source>
</evidence>
<evidence type="ECO:0000313" key="11">
    <source>
        <dbReference type="EMBL" id="MFC3292026.1"/>
    </source>
</evidence>
<feature type="domain" description="Csd3-like second N-terminal" evidence="10">
    <location>
        <begin position="280"/>
        <end position="396"/>
    </location>
</feature>
<evidence type="ECO:0000259" key="9">
    <source>
        <dbReference type="Pfam" id="PF01551"/>
    </source>
</evidence>
<evidence type="ECO:0000313" key="12">
    <source>
        <dbReference type="Proteomes" id="UP001595640"/>
    </source>
</evidence>
<keyword evidence="3" id="KW-0645">Protease</keyword>
<protein>
    <submittedName>
        <fullName evidence="11">Peptidoglycan DD-metalloendopeptidase family protein</fullName>
    </submittedName>
</protein>
<evidence type="ECO:0000256" key="5">
    <source>
        <dbReference type="ARBA" id="ARBA00022801"/>
    </source>
</evidence>
<sequence length="557" mass="60145">MVTVLGTHKIISAFDTRGESPQTLVAVNLPSVSLPADLQAHADTSPQVATPPLASGTIQQPRETTSSDATQQAVPLASLTAHEVVDVSFLAKSSSDSGSIAAPLKAASVATVAAAPSVKDAAKLDTQALHLAMQLPWNAPEAENYEDIGGTSYEDLSADPLILNDGDIELEEELAANEVFVPSWETYTIQPGDTFAVMAERTLGLGYSEVMKLLGEMPEKKALTRWRVGDTFDFKLSETGDLLALRVMKNARTGYLIERNIEEKSFEVTSFEKTAQATERLFAGTVNGSFAQSASATGLSYTEVAELSSLLSKKLNFRRDTRRGDKFEVLVETDMIEGKATDSRILAAHYEGAKMDLTVVRNSADDRFYTPDGHSLDPAFDRHPFSGSYRISSSFNLRRKHPITGRISPHRGTDFAMRSGSPVTSPADGRVVKAAFQANGAGNYLVIRHDNGYKTRYMHLSKRLVSEGDRVSMGQKIALSGNTGRSTGPHLHYEVLVNNSQVDPMRVKLPESKSLTGQALAAFKKESQQLLAKLENDNDGTVVASRSSSSSNGPDGT</sequence>
<dbReference type="Gene3D" id="2.70.70.10">
    <property type="entry name" value="Glucose Permease (Domain IIA)"/>
    <property type="match status" value="1"/>
</dbReference>
<keyword evidence="12" id="KW-1185">Reference proteome</keyword>
<dbReference type="PANTHER" id="PTHR21666:SF292">
    <property type="entry name" value="MUREIN DD-ENDOPEPTIDASE MEPM"/>
    <property type="match status" value="1"/>
</dbReference>
<dbReference type="InterPro" id="IPR045834">
    <property type="entry name" value="Csd3_N2"/>
</dbReference>
<keyword evidence="6" id="KW-0862">Zinc</keyword>
<feature type="region of interest" description="Disordered" evidence="8">
    <location>
        <begin position="534"/>
        <end position="557"/>
    </location>
</feature>
<feature type="compositionally biased region" description="Polar residues" evidence="8">
    <location>
        <begin position="56"/>
        <end position="71"/>
    </location>
</feature>
<keyword evidence="4" id="KW-0479">Metal-binding</keyword>
<feature type="region of interest" description="Disordered" evidence="8">
    <location>
        <begin position="42"/>
        <end position="71"/>
    </location>
</feature>
<keyword evidence="7" id="KW-0482">Metalloprotease</keyword>
<evidence type="ECO:0000259" key="10">
    <source>
        <dbReference type="Pfam" id="PF19425"/>
    </source>
</evidence>
<evidence type="ECO:0000256" key="4">
    <source>
        <dbReference type="ARBA" id="ARBA00022723"/>
    </source>
</evidence>
<evidence type="ECO:0000256" key="1">
    <source>
        <dbReference type="ARBA" id="ARBA00001947"/>
    </source>
</evidence>
<feature type="domain" description="M23ase beta-sheet core" evidence="9">
    <location>
        <begin position="409"/>
        <end position="504"/>
    </location>
</feature>
<dbReference type="PANTHER" id="PTHR21666">
    <property type="entry name" value="PEPTIDASE-RELATED"/>
    <property type="match status" value="1"/>
</dbReference>
<proteinExistence type="predicted"/>
<dbReference type="Pfam" id="PF01551">
    <property type="entry name" value="Peptidase_M23"/>
    <property type="match status" value="1"/>
</dbReference>
<organism evidence="11 12">
    <name type="scientific">Modicisalibacter luteus</name>
    <dbReference type="NCBI Taxonomy" id="453962"/>
    <lineage>
        <taxon>Bacteria</taxon>
        <taxon>Pseudomonadati</taxon>
        <taxon>Pseudomonadota</taxon>
        <taxon>Gammaproteobacteria</taxon>
        <taxon>Oceanospirillales</taxon>
        <taxon>Halomonadaceae</taxon>
        <taxon>Modicisalibacter</taxon>
    </lineage>
</organism>
<dbReference type="EMBL" id="JBHRUH010000012">
    <property type="protein sequence ID" value="MFC3292026.1"/>
    <property type="molecule type" value="Genomic_DNA"/>
</dbReference>
<dbReference type="CDD" id="cd12797">
    <property type="entry name" value="M23_peptidase"/>
    <property type="match status" value="1"/>
</dbReference>
<dbReference type="Gene3D" id="3.10.450.350">
    <property type="match status" value="2"/>
</dbReference>
<evidence type="ECO:0000256" key="2">
    <source>
        <dbReference type="ARBA" id="ARBA00004196"/>
    </source>
</evidence>
<dbReference type="Pfam" id="PF19425">
    <property type="entry name" value="Csd3_N2"/>
    <property type="match status" value="1"/>
</dbReference>
<dbReference type="RefSeq" id="WP_019017476.1">
    <property type="nucleotide sequence ID" value="NZ_BMXD01000003.1"/>
</dbReference>
<dbReference type="Proteomes" id="UP001595640">
    <property type="component" value="Unassembled WGS sequence"/>
</dbReference>
<comment type="caution">
    <text evidence="11">The sequence shown here is derived from an EMBL/GenBank/DDBJ whole genome shotgun (WGS) entry which is preliminary data.</text>
</comment>
<dbReference type="InterPro" id="IPR050570">
    <property type="entry name" value="Cell_wall_metabolism_enzyme"/>
</dbReference>
<gene>
    <name evidence="11" type="ORF">ACFOEI_08070</name>
</gene>
<dbReference type="SUPFAM" id="SSF51261">
    <property type="entry name" value="Duplicated hybrid motif"/>
    <property type="match status" value="1"/>
</dbReference>
<comment type="cofactor">
    <cofactor evidence="1">
        <name>Zn(2+)</name>
        <dbReference type="ChEBI" id="CHEBI:29105"/>
    </cofactor>
</comment>
<accession>A0ABV7LZH2</accession>
<evidence type="ECO:0000256" key="3">
    <source>
        <dbReference type="ARBA" id="ARBA00022670"/>
    </source>
</evidence>
<dbReference type="InterPro" id="IPR016047">
    <property type="entry name" value="M23ase_b-sheet_dom"/>
</dbReference>
<feature type="region of interest" description="Disordered" evidence="8">
    <location>
        <begin position="403"/>
        <end position="426"/>
    </location>
</feature>